<feature type="chain" id="PRO_5007448289" description="PepSY domain-containing protein" evidence="1">
    <location>
        <begin position="32"/>
        <end position="104"/>
    </location>
</feature>
<name>A0A127F8E6_STEDE</name>
<dbReference type="RefSeq" id="WP_066918289.1">
    <property type="nucleotide sequence ID" value="NZ_CP011971.1"/>
</dbReference>
<proteinExistence type="predicted"/>
<evidence type="ECO:0000313" key="3">
    <source>
        <dbReference type="EMBL" id="AMN45911.1"/>
    </source>
</evidence>
<dbReference type="KEGG" id="sdf:ACG33_02050"/>
<accession>A0A127F8E6</accession>
<evidence type="ECO:0000259" key="2">
    <source>
        <dbReference type="Pfam" id="PF13670"/>
    </source>
</evidence>
<protein>
    <recommendedName>
        <fullName evidence="2">PepSY domain-containing protein</fullName>
    </recommendedName>
</protein>
<dbReference type="EMBL" id="CP011971">
    <property type="protein sequence ID" value="AMN45911.1"/>
    <property type="molecule type" value="Genomic_DNA"/>
</dbReference>
<keyword evidence="4" id="KW-1185">Reference proteome</keyword>
<feature type="domain" description="PepSY" evidence="2">
    <location>
        <begin position="16"/>
        <end position="100"/>
    </location>
</feature>
<dbReference type="InterPro" id="IPR025711">
    <property type="entry name" value="PepSY"/>
</dbReference>
<dbReference type="Pfam" id="PF13670">
    <property type="entry name" value="PepSY_2"/>
    <property type="match status" value="1"/>
</dbReference>
<organism evidence="3 4">
    <name type="scientific">Steroidobacter denitrificans</name>
    <dbReference type="NCBI Taxonomy" id="465721"/>
    <lineage>
        <taxon>Bacteria</taxon>
        <taxon>Pseudomonadati</taxon>
        <taxon>Pseudomonadota</taxon>
        <taxon>Gammaproteobacteria</taxon>
        <taxon>Steroidobacterales</taxon>
        <taxon>Steroidobacteraceae</taxon>
        <taxon>Steroidobacter</taxon>
    </lineage>
</organism>
<keyword evidence="1" id="KW-0732">Signal</keyword>
<dbReference type="Proteomes" id="UP000070250">
    <property type="component" value="Chromosome"/>
</dbReference>
<feature type="signal peptide" evidence="1">
    <location>
        <begin position="1"/>
        <end position="31"/>
    </location>
</feature>
<dbReference type="OrthoDB" id="7064001at2"/>
<reference evidence="3 4" key="1">
    <citation type="submission" date="2015-06" db="EMBL/GenBank/DDBJ databases">
        <title>A Comprehensive Approach to Explore the Metabolic and Phylogenetic Diversity of Bacterial Steroid Degradation in the Environment: Testosterone as an Example.</title>
        <authorList>
            <person name="Yang F.-C."/>
            <person name="Chen Y.-L."/>
            <person name="Yu C.-P."/>
            <person name="Tang S.-L."/>
            <person name="Wang P.-H."/>
            <person name="Ismail W."/>
            <person name="Wang C.-H."/>
            <person name="Yang C.-Y."/>
            <person name="Chiang Y.-R."/>
        </authorList>
    </citation>
    <scope>NUCLEOTIDE SEQUENCE [LARGE SCALE GENOMIC DNA]</scope>
    <source>
        <strain evidence="3 4">DSM 18526</strain>
    </source>
</reference>
<sequence length="104" mass="11336">MMNKLTMARISRVAMLSAVLSAAGGLELAQAQSPTPPASNAAVQSELLSLGEIEARLAAQGVKIKEIEVRDKVLEIEGYDEQGRKIELVVDRRTAEILSRRFDD</sequence>
<dbReference type="AlphaFoldDB" id="A0A127F8E6"/>
<gene>
    <name evidence="3" type="ORF">ACG33_02050</name>
</gene>
<evidence type="ECO:0000313" key="4">
    <source>
        <dbReference type="Proteomes" id="UP000070250"/>
    </source>
</evidence>
<evidence type="ECO:0000256" key="1">
    <source>
        <dbReference type="SAM" id="SignalP"/>
    </source>
</evidence>